<protein>
    <submittedName>
        <fullName evidence="1">Uncharacterized protein</fullName>
    </submittedName>
</protein>
<accession>A0A396HM22</accession>
<comment type="caution">
    <text evidence="1">The sequence shown here is derived from an EMBL/GenBank/DDBJ whole genome shotgun (WGS) entry which is preliminary data.</text>
</comment>
<evidence type="ECO:0000313" key="1">
    <source>
        <dbReference type="EMBL" id="RHN51907.1"/>
    </source>
</evidence>
<proteinExistence type="predicted"/>
<organism evidence="1">
    <name type="scientific">Medicago truncatula</name>
    <name type="common">Barrel medic</name>
    <name type="synonym">Medicago tribuloides</name>
    <dbReference type="NCBI Taxonomy" id="3880"/>
    <lineage>
        <taxon>Eukaryota</taxon>
        <taxon>Viridiplantae</taxon>
        <taxon>Streptophyta</taxon>
        <taxon>Embryophyta</taxon>
        <taxon>Tracheophyta</taxon>
        <taxon>Spermatophyta</taxon>
        <taxon>Magnoliopsida</taxon>
        <taxon>eudicotyledons</taxon>
        <taxon>Gunneridae</taxon>
        <taxon>Pentapetalae</taxon>
        <taxon>rosids</taxon>
        <taxon>fabids</taxon>
        <taxon>Fabales</taxon>
        <taxon>Fabaceae</taxon>
        <taxon>Papilionoideae</taxon>
        <taxon>50 kb inversion clade</taxon>
        <taxon>NPAAA clade</taxon>
        <taxon>Hologalegina</taxon>
        <taxon>IRL clade</taxon>
        <taxon>Trifolieae</taxon>
        <taxon>Medicago</taxon>
    </lineage>
</organism>
<dbReference type="EMBL" id="PSQE01000006">
    <property type="protein sequence ID" value="RHN51907.1"/>
    <property type="molecule type" value="Genomic_DNA"/>
</dbReference>
<reference evidence="1" key="1">
    <citation type="journal article" date="2018" name="Nat. Plants">
        <title>Whole-genome landscape of Medicago truncatula symbiotic genes.</title>
        <authorList>
            <person name="Pecrix Y."/>
            <person name="Gamas P."/>
            <person name="Carrere S."/>
        </authorList>
    </citation>
    <scope>NUCLEOTIDE SEQUENCE</scope>
    <source>
        <tissue evidence="1">Leaves</tissue>
    </source>
</reference>
<dbReference type="Gramene" id="rna36473">
    <property type="protein sequence ID" value="RHN51907.1"/>
    <property type="gene ID" value="gene36473"/>
</dbReference>
<gene>
    <name evidence="1" type="ORF">MtrunA17_Chr6g0474361</name>
</gene>
<dbReference type="AlphaFoldDB" id="A0A396HM22"/>
<name>A0A396HM22_MEDTR</name>
<sequence>MQVLRIPRLARAFGAESILGTSCVDGKSLKGIDEFEDLKKVSC</sequence>
<dbReference type="Proteomes" id="UP000265566">
    <property type="component" value="Chromosome 6"/>
</dbReference>